<accession>A0A8S5TZG9</accession>
<evidence type="ECO:0000259" key="1">
    <source>
        <dbReference type="Pfam" id="PF14192"/>
    </source>
</evidence>
<evidence type="ECO:0000313" key="2">
    <source>
        <dbReference type="EMBL" id="DAF87598.1"/>
    </source>
</evidence>
<sequence>MRFPNKEIVEQVRKDYPVGCRVELVRMDDEQAPPIGTKGTVRGVDDTASIMVRWDNGSGLNVVYGVDICRKLYAVKITCYGKTETWDSRKEAADFYLRAIAGSEGSECERYTKIYTELLMGKEVCTDE</sequence>
<name>A0A8S5TZG9_9CAUD</name>
<reference evidence="2" key="1">
    <citation type="journal article" date="2021" name="Proc. Natl. Acad. Sci. U.S.A.">
        <title>A Catalog of Tens of Thousands of Viruses from Human Metagenomes Reveals Hidden Associations with Chronic Diseases.</title>
        <authorList>
            <person name="Tisza M.J."/>
            <person name="Buck C.B."/>
        </authorList>
    </citation>
    <scope>NUCLEOTIDE SEQUENCE</scope>
    <source>
        <strain evidence="2">CtkkB9</strain>
    </source>
</reference>
<feature type="domain" description="DUF4314" evidence="1">
    <location>
        <begin position="5"/>
        <end position="72"/>
    </location>
</feature>
<protein>
    <recommendedName>
        <fullName evidence="1">DUF4314 domain-containing protein</fullName>
    </recommendedName>
</protein>
<dbReference type="InterPro" id="IPR025463">
    <property type="entry name" value="DUF4314"/>
</dbReference>
<dbReference type="EMBL" id="BK015964">
    <property type="protein sequence ID" value="DAF87598.1"/>
    <property type="molecule type" value="Genomic_DNA"/>
</dbReference>
<dbReference type="Pfam" id="PF14192">
    <property type="entry name" value="DUF4314"/>
    <property type="match status" value="1"/>
</dbReference>
<proteinExistence type="predicted"/>
<organism evidence="2">
    <name type="scientific">Siphoviridae sp. ctkkB9</name>
    <dbReference type="NCBI Taxonomy" id="2825644"/>
    <lineage>
        <taxon>Viruses</taxon>
        <taxon>Duplodnaviria</taxon>
        <taxon>Heunggongvirae</taxon>
        <taxon>Uroviricota</taxon>
        <taxon>Caudoviricetes</taxon>
    </lineage>
</organism>